<dbReference type="InterPro" id="IPR027461">
    <property type="entry name" value="Carboxypeptidase_A_C_sf"/>
</dbReference>
<evidence type="ECO:0000256" key="5">
    <source>
        <dbReference type="ARBA" id="ARBA00022825"/>
    </source>
</evidence>
<keyword evidence="10" id="KW-1185">Reference proteome</keyword>
<dbReference type="GO" id="GO:0006508">
    <property type="term" value="P:proteolysis"/>
    <property type="evidence" value="ECO:0007669"/>
    <property type="project" value="UniProtKB-KW"/>
</dbReference>
<dbReference type="Proteomes" id="UP000289238">
    <property type="component" value="Unassembled WGS sequence"/>
</dbReference>
<evidence type="ECO:0000256" key="1">
    <source>
        <dbReference type="ARBA" id="ARBA00010233"/>
    </source>
</evidence>
<dbReference type="Gene3D" id="3.40.50.10740">
    <property type="entry name" value="Class I glutamine amidotransferase-like"/>
    <property type="match status" value="1"/>
</dbReference>
<feature type="active site" description="Nucleophile" evidence="6">
    <location>
        <position position="109"/>
    </location>
</feature>
<evidence type="ECO:0000259" key="7">
    <source>
        <dbReference type="Pfam" id="PF02016"/>
    </source>
</evidence>
<dbReference type="InterPro" id="IPR040921">
    <property type="entry name" value="Peptidase_S66C"/>
</dbReference>
<name>A0A4Q0PCV8_9FLAO</name>
<dbReference type="Gene3D" id="3.50.30.60">
    <property type="entry name" value="LD-carboxypeptidase A C-terminal domain-like"/>
    <property type="match status" value="1"/>
</dbReference>
<evidence type="ECO:0000256" key="2">
    <source>
        <dbReference type="ARBA" id="ARBA00022645"/>
    </source>
</evidence>
<organism evidence="9 10">
    <name type="scientific">Leeuwenhoekiella aequorea</name>
    <dbReference type="NCBI Taxonomy" id="283736"/>
    <lineage>
        <taxon>Bacteria</taxon>
        <taxon>Pseudomonadati</taxon>
        <taxon>Bacteroidota</taxon>
        <taxon>Flavobacteriia</taxon>
        <taxon>Flavobacteriales</taxon>
        <taxon>Flavobacteriaceae</taxon>
        <taxon>Leeuwenhoekiella</taxon>
    </lineage>
</organism>
<gene>
    <name evidence="9" type="ORF">DSM00_290</name>
</gene>
<dbReference type="GO" id="GO:0004180">
    <property type="term" value="F:carboxypeptidase activity"/>
    <property type="evidence" value="ECO:0007669"/>
    <property type="project" value="UniProtKB-KW"/>
</dbReference>
<reference evidence="9 10" key="1">
    <citation type="submission" date="2018-07" db="EMBL/GenBank/DDBJ databases">
        <title>Leeuwenhoekiella genomics.</title>
        <authorList>
            <person name="Tahon G."/>
            <person name="Willems A."/>
        </authorList>
    </citation>
    <scope>NUCLEOTIDE SEQUENCE [LARGE SCALE GENOMIC DNA]</scope>
    <source>
        <strain evidence="9 10">LMG 22550</strain>
    </source>
</reference>
<keyword evidence="4" id="KW-0378">Hydrolase</keyword>
<dbReference type="SUPFAM" id="SSF52317">
    <property type="entry name" value="Class I glutamine amidotransferase-like"/>
    <property type="match status" value="1"/>
</dbReference>
<dbReference type="PANTHER" id="PTHR30237">
    <property type="entry name" value="MURAMOYLTETRAPEPTIDE CARBOXYPEPTIDASE"/>
    <property type="match status" value="1"/>
</dbReference>
<dbReference type="Pfam" id="PF02016">
    <property type="entry name" value="Peptidase_S66"/>
    <property type="match status" value="1"/>
</dbReference>
<feature type="domain" description="LD-carboxypeptidase N-terminal" evidence="7">
    <location>
        <begin position="13"/>
        <end position="128"/>
    </location>
</feature>
<dbReference type="GO" id="GO:0008236">
    <property type="term" value="F:serine-type peptidase activity"/>
    <property type="evidence" value="ECO:0007669"/>
    <property type="project" value="UniProtKB-KW"/>
</dbReference>
<dbReference type="InterPro" id="IPR040449">
    <property type="entry name" value="Peptidase_S66_N"/>
</dbReference>
<dbReference type="OrthoDB" id="9807329at2"/>
<dbReference type="InterPro" id="IPR027478">
    <property type="entry name" value="LdcA_N"/>
</dbReference>
<proteinExistence type="inferred from homology"/>
<evidence type="ECO:0000313" key="9">
    <source>
        <dbReference type="EMBL" id="RXG24501.1"/>
    </source>
</evidence>
<dbReference type="InterPro" id="IPR003507">
    <property type="entry name" value="S66_fam"/>
</dbReference>
<dbReference type="EMBL" id="QOVM01000001">
    <property type="protein sequence ID" value="RXG24501.1"/>
    <property type="molecule type" value="Genomic_DNA"/>
</dbReference>
<keyword evidence="2 9" id="KW-0121">Carboxypeptidase</keyword>
<dbReference type="SUPFAM" id="SSF141986">
    <property type="entry name" value="LD-carboxypeptidase A C-terminal domain-like"/>
    <property type="match status" value="1"/>
</dbReference>
<dbReference type="CDD" id="cd07025">
    <property type="entry name" value="Peptidase_S66"/>
    <property type="match status" value="1"/>
</dbReference>
<dbReference type="PANTHER" id="PTHR30237:SF2">
    <property type="entry name" value="MUREIN TETRAPEPTIDE CARBOXYPEPTIDASE"/>
    <property type="match status" value="1"/>
</dbReference>
<comment type="similarity">
    <text evidence="1">Belongs to the peptidase S66 family.</text>
</comment>
<accession>A0A4Q0PCV8</accession>
<keyword evidence="5" id="KW-0720">Serine protease</keyword>
<feature type="active site" description="Charge relay system" evidence="6">
    <location>
        <position position="201"/>
    </location>
</feature>
<dbReference type="PIRSF" id="PIRSF028757">
    <property type="entry name" value="LD-carboxypeptidase"/>
    <property type="match status" value="1"/>
</dbReference>
<evidence type="ECO:0000256" key="4">
    <source>
        <dbReference type="ARBA" id="ARBA00022801"/>
    </source>
</evidence>
<sequence>MLTPPYLKKGDRVGIVCTARKVDLDDLEKGIVYLKNMGLVPVLGKTIGASADQYGGTDSERAADLQAMLDNEDIKALWCAKGGYGTVRIVDDINFYKFVKYPKWIVGYSDVTVLHSQVHMLGFETIHAVMPVGISRNTKEAKETLRRAWSGNSLNYSINSTRYNRLGQGTGELVGGNISILYSLCGSTSSIVTDGKILFIEDLDEYLYHVDRMMVNLKRNNMLCNLKGLIVGGLTKMHDNSVPFGKSAREIVLDAVKDYNFPVCFNFPAGHLKDNRALILGRNVSLEVTEKGSRLAFDHVE</sequence>
<evidence type="ECO:0000313" key="10">
    <source>
        <dbReference type="Proteomes" id="UP000289238"/>
    </source>
</evidence>
<dbReference type="InterPro" id="IPR029062">
    <property type="entry name" value="Class_I_gatase-like"/>
</dbReference>
<feature type="active site" description="Charge relay system" evidence="6">
    <location>
        <position position="271"/>
    </location>
</feature>
<protein>
    <submittedName>
        <fullName evidence="9">Muramoyltetrapeptide carboxypeptidase</fullName>
    </submittedName>
</protein>
<evidence type="ECO:0000256" key="3">
    <source>
        <dbReference type="ARBA" id="ARBA00022670"/>
    </source>
</evidence>
<evidence type="ECO:0000256" key="6">
    <source>
        <dbReference type="PIRSR" id="PIRSR028757-1"/>
    </source>
</evidence>
<evidence type="ECO:0000259" key="8">
    <source>
        <dbReference type="Pfam" id="PF17676"/>
    </source>
</evidence>
<keyword evidence="3" id="KW-0645">Protease</keyword>
<dbReference type="RefSeq" id="WP_128756238.1">
    <property type="nucleotide sequence ID" value="NZ_QOVM01000001.1"/>
</dbReference>
<dbReference type="AlphaFoldDB" id="A0A4Q0PCV8"/>
<feature type="domain" description="LD-carboxypeptidase C-terminal" evidence="8">
    <location>
        <begin position="170"/>
        <end position="286"/>
    </location>
</feature>
<dbReference type="Pfam" id="PF17676">
    <property type="entry name" value="Peptidase_S66C"/>
    <property type="match status" value="1"/>
</dbReference>
<comment type="caution">
    <text evidence="9">The sequence shown here is derived from an EMBL/GenBank/DDBJ whole genome shotgun (WGS) entry which is preliminary data.</text>
</comment>